<evidence type="ECO:0000256" key="1">
    <source>
        <dbReference type="ARBA" id="ARBA00023157"/>
    </source>
</evidence>
<dbReference type="Proteomes" id="UP000545332">
    <property type="component" value="Unassembled WGS sequence"/>
</dbReference>
<proteinExistence type="predicted"/>
<dbReference type="GO" id="GO:0008584">
    <property type="term" value="P:male gonad development"/>
    <property type="evidence" value="ECO:0007669"/>
    <property type="project" value="TreeGrafter"/>
</dbReference>
<evidence type="ECO:0000313" key="6">
    <source>
        <dbReference type="Proteomes" id="UP000545332"/>
    </source>
</evidence>
<comment type="caution">
    <text evidence="5">The sequence shown here is derived from an EMBL/GenBank/DDBJ whole genome shotgun (WGS) entry which is preliminary data.</text>
</comment>
<dbReference type="PANTHER" id="PTHR11905:SF120">
    <property type="entry name" value="DISINTEGRIN AND METALLOPROTEINASE DOMAIN-CONTAINING PROTEIN 1A"/>
    <property type="match status" value="1"/>
</dbReference>
<protein>
    <submittedName>
        <fullName evidence="5">ADA20 protein</fullName>
    </submittedName>
</protein>
<dbReference type="InterPro" id="IPR001762">
    <property type="entry name" value="Disintegrin_dom"/>
</dbReference>
<keyword evidence="2" id="KW-0479">Metal-binding</keyword>
<feature type="binding site" evidence="2">
    <location>
        <position position="122"/>
    </location>
    <ligand>
        <name>Zn(2+)</name>
        <dbReference type="ChEBI" id="CHEBI:29105"/>
        <note>catalytic</note>
    </ligand>
</feature>
<evidence type="ECO:0000259" key="4">
    <source>
        <dbReference type="PROSITE" id="PS50215"/>
    </source>
</evidence>
<dbReference type="PROSITE" id="PS50215">
    <property type="entry name" value="ADAM_MEPRO"/>
    <property type="match status" value="1"/>
</dbReference>
<reference evidence="5 6" key="1">
    <citation type="submission" date="2019-09" db="EMBL/GenBank/DDBJ databases">
        <title>Bird 10,000 Genomes (B10K) Project - Family phase.</title>
        <authorList>
            <person name="Zhang G."/>
        </authorList>
    </citation>
    <scope>NUCLEOTIDE SEQUENCE [LARGE SCALE GENOMIC DNA]</scope>
    <source>
        <strain evidence="5">B10K-MSB-42743</strain>
        <tissue evidence="5">Heart</tissue>
    </source>
</reference>
<dbReference type="GO" id="GO:1990913">
    <property type="term" value="C:sperm head plasma membrane"/>
    <property type="evidence" value="ECO:0007669"/>
    <property type="project" value="TreeGrafter"/>
</dbReference>
<feature type="domain" description="Disintegrin" evidence="3">
    <location>
        <begin position="180"/>
        <end position="219"/>
    </location>
</feature>
<feature type="disulfide bond" evidence="2">
    <location>
        <begin position="127"/>
        <end position="151"/>
    </location>
</feature>
<dbReference type="GO" id="GO:0006508">
    <property type="term" value="P:proteolysis"/>
    <property type="evidence" value="ECO:0007669"/>
    <property type="project" value="InterPro"/>
</dbReference>
<dbReference type="GO" id="GO:0009897">
    <property type="term" value="C:external side of plasma membrane"/>
    <property type="evidence" value="ECO:0007669"/>
    <property type="project" value="TreeGrafter"/>
</dbReference>
<feature type="disulfide bond" evidence="2">
    <location>
        <begin position="87"/>
        <end position="167"/>
    </location>
</feature>
<dbReference type="GO" id="GO:0046872">
    <property type="term" value="F:metal ion binding"/>
    <property type="evidence" value="ECO:0007669"/>
    <property type="project" value="UniProtKB-KW"/>
</dbReference>
<keyword evidence="1 2" id="KW-1015">Disulfide bond</keyword>
<dbReference type="SUPFAM" id="SSF55486">
    <property type="entry name" value="Metalloproteases ('zincins'), catalytic domain"/>
    <property type="match status" value="1"/>
</dbReference>
<accession>A0A7K4KZW7</accession>
<dbReference type="OrthoDB" id="5951731at2759"/>
<evidence type="ECO:0000259" key="3">
    <source>
        <dbReference type="PROSITE" id="PS50214"/>
    </source>
</evidence>
<dbReference type="Gene3D" id="4.10.70.10">
    <property type="entry name" value="Disintegrin domain"/>
    <property type="match status" value="1"/>
</dbReference>
<dbReference type="FunFam" id="3.40.390.10:FF:000002">
    <property type="entry name" value="Disintegrin and metalloproteinase domain-containing protein 22"/>
    <property type="match status" value="1"/>
</dbReference>
<organism evidence="5 6">
    <name type="scientific">Crypturellus soui</name>
    <dbReference type="NCBI Taxonomy" id="458187"/>
    <lineage>
        <taxon>Eukaryota</taxon>
        <taxon>Metazoa</taxon>
        <taxon>Chordata</taxon>
        <taxon>Craniata</taxon>
        <taxon>Vertebrata</taxon>
        <taxon>Euteleostomi</taxon>
        <taxon>Archelosauria</taxon>
        <taxon>Archosauria</taxon>
        <taxon>Dinosauria</taxon>
        <taxon>Saurischia</taxon>
        <taxon>Theropoda</taxon>
        <taxon>Coelurosauria</taxon>
        <taxon>Aves</taxon>
        <taxon>Palaeognathae</taxon>
        <taxon>Tinamiformes</taxon>
        <taxon>Tinamidae</taxon>
        <taxon>Crypturellus</taxon>
    </lineage>
</organism>
<feature type="non-terminal residue" evidence="5">
    <location>
        <position position="1"/>
    </location>
</feature>
<dbReference type="Pfam" id="PF01421">
    <property type="entry name" value="Reprolysin"/>
    <property type="match status" value="1"/>
</dbReference>
<feature type="non-terminal residue" evidence="5">
    <location>
        <position position="219"/>
    </location>
</feature>
<keyword evidence="2" id="KW-0862">Zinc</keyword>
<evidence type="ECO:0000256" key="2">
    <source>
        <dbReference type="PROSITE-ProRule" id="PRU00276"/>
    </source>
</evidence>
<dbReference type="PROSITE" id="PS50214">
    <property type="entry name" value="DISINTEGRIN_2"/>
    <property type="match status" value="1"/>
</dbReference>
<feature type="binding site" evidence="2">
    <location>
        <position position="116"/>
    </location>
    <ligand>
        <name>Zn(2+)</name>
        <dbReference type="ChEBI" id="CHEBI:29105"/>
        <note>catalytic</note>
    </ligand>
</feature>
<gene>
    <name evidence="5" type="primary">Adam20_1</name>
    <name evidence="5" type="ORF">CRYSOU_R15067</name>
</gene>
<feature type="active site" evidence="2">
    <location>
        <position position="113"/>
    </location>
</feature>
<dbReference type="GO" id="GO:0004222">
    <property type="term" value="F:metalloendopeptidase activity"/>
    <property type="evidence" value="ECO:0007669"/>
    <property type="project" value="InterPro"/>
</dbReference>
<dbReference type="CDD" id="cd04269">
    <property type="entry name" value="ZnMc_adamalysin_II_like"/>
    <property type="match status" value="1"/>
</dbReference>
<dbReference type="InterPro" id="IPR001590">
    <property type="entry name" value="Peptidase_M12B"/>
</dbReference>
<keyword evidence="6" id="KW-1185">Reference proteome</keyword>
<dbReference type="InterPro" id="IPR024079">
    <property type="entry name" value="MetalloPept_cat_dom_sf"/>
</dbReference>
<dbReference type="Gene3D" id="3.40.390.10">
    <property type="entry name" value="Collagenase (Catalytic Domain)"/>
    <property type="match status" value="1"/>
</dbReference>
<dbReference type="EMBL" id="VWPX01074220">
    <property type="protein sequence ID" value="NWI22007.1"/>
    <property type="molecule type" value="Genomic_DNA"/>
</dbReference>
<name>A0A7K4KZW7_9AVES</name>
<dbReference type="PANTHER" id="PTHR11905">
    <property type="entry name" value="ADAM A DISINTEGRIN AND METALLOPROTEASE DOMAIN"/>
    <property type="match status" value="1"/>
</dbReference>
<dbReference type="AlphaFoldDB" id="A0A7K4KZW7"/>
<sequence length="219" mass="24895">VQLVVDAINLSETYYYPLKVRICLVGVEIWTHSNLIGYSQDIEYVLNNFNDWANRDLSRRMKYDLTHLFTYRDFGFVVGLAYVGSVCYAGYNTGLVTHIRGDFVIFSIIFAHEVGHNLGMEHDAKNCVCGRATKCYMTGESLEDSKAFSNCSIKSFLDLLQRGDGNCLLNVPEPHRLFYYQLCGNKVLDEGEQCDCGRPLDCRRDLCCDHNCRLKPGAV</sequence>
<comment type="caution">
    <text evidence="2">Lacks conserved residue(s) required for the propagation of feature annotation.</text>
</comment>
<evidence type="ECO:0000313" key="5">
    <source>
        <dbReference type="EMBL" id="NWI22007.1"/>
    </source>
</evidence>
<feature type="binding site" evidence="2">
    <location>
        <position position="112"/>
    </location>
    <ligand>
        <name>Zn(2+)</name>
        <dbReference type="ChEBI" id="CHEBI:29105"/>
        <note>catalytic</note>
    </ligand>
</feature>
<feature type="domain" description="Peptidase M12B" evidence="4">
    <location>
        <begin position="1"/>
        <end position="172"/>
    </location>
</feature>
<dbReference type="InterPro" id="IPR034027">
    <property type="entry name" value="Reprolysin_adamalysin"/>
</dbReference>
<dbReference type="InterPro" id="IPR036436">
    <property type="entry name" value="Disintegrin_dom_sf"/>
</dbReference>